<feature type="region of interest" description="Disordered" evidence="1">
    <location>
        <begin position="112"/>
        <end position="133"/>
    </location>
</feature>
<accession>A0A2N5VIM5</accession>
<dbReference type="EMBL" id="PGCI01000014">
    <property type="protein sequence ID" value="PLW49756.1"/>
    <property type="molecule type" value="Genomic_DNA"/>
</dbReference>
<dbReference type="EMBL" id="PGCI01000611">
    <property type="protein sequence ID" value="PLW24353.1"/>
    <property type="molecule type" value="Genomic_DNA"/>
</dbReference>
<protein>
    <submittedName>
        <fullName evidence="6">Uncharacterized protein</fullName>
    </submittedName>
</protein>
<evidence type="ECO:0000256" key="1">
    <source>
        <dbReference type="SAM" id="MobiDB-lite"/>
    </source>
</evidence>
<sequence>MHHSFFTVALLIFSNALVRAQDPNTLVSTTPNPTTDGNPTPTTPTNPGATTPLNPGPTNPGTGTPPVTPGPTIPGTGTPAPPTTGAPAMPPRINGTVLCESKFFAFSERDLDRMAKEDNPQNTTETDLPDASKLSDVPTVSLCVNSQYTALCELDSCPTTADMIPQCTDCHQFTPGANGQDGTVNPAVIPQATCDGSYSFNATDKYPYTCLVQKTQILSCTSCHQSRACNVCYDAKNLPNKP</sequence>
<evidence type="ECO:0000313" key="4">
    <source>
        <dbReference type="EMBL" id="PLW21543.1"/>
    </source>
</evidence>
<evidence type="ECO:0000313" key="5">
    <source>
        <dbReference type="EMBL" id="PLW24353.1"/>
    </source>
</evidence>
<name>A0A2N5VIM5_9BASI</name>
<reference evidence="7 8" key="1">
    <citation type="submission" date="2017-11" db="EMBL/GenBank/DDBJ databases">
        <title>De novo assembly and phasing of dikaryotic genomes from two isolates of Puccinia coronata f. sp. avenae, the causal agent of oat crown rust.</title>
        <authorList>
            <person name="Miller M.E."/>
            <person name="Zhang Y."/>
            <person name="Omidvar V."/>
            <person name="Sperschneider J."/>
            <person name="Schwessinger B."/>
            <person name="Raley C."/>
            <person name="Palmer J.M."/>
            <person name="Garnica D."/>
            <person name="Upadhyaya N."/>
            <person name="Rathjen J."/>
            <person name="Taylor J.M."/>
            <person name="Park R.F."/>
            <person name="Dodds P.N."/>
            <person name="Hirsch C.D."/>
            <person name="Kianian S.F."/>
            <person name="Figueroa M."/>
        </authorList>
    </citation>
    <scope>NUCLEOTIDE SEQUENCE [LARGE SCALE GENOMIC DNA]</scope>
    <source>
        <strain evidence="4">12NC29</strain>
        <strain evidence="6">12SD80</strain>
    </source>
</reference>
<gene>
    <name evidence="4" type="ORF">PCANC_03987</name>
    <name evidence="6" type="ORF">PCASD_01565</name>
    <name evidence="5" type="ORF">PCASD_06558</name>
    <name evidence="3" type="ORF">PCASD_25835</name>
</gene>
<evidence type="ECO:0000256" key="2">
    <source>
        <dbReference type="SAM" id="SignalP"/>
    </source>
</evidence>
<evidence type="ECO:0000313" key="8">
    <source>
        <dbReference type="Proteomes" id="UP000235392"/>
    </source>
</evidence>
<organism evidence="6 8">
    <name type="scientific">Puccinia coronata f. sp. avenae</name>
    <dbReference type="NCBI Taxonomy" id="200324"/>
    <lineage>
        <taxon>Eukaryota</taxon>
        <taxon>Fungi</taxon>
        <taxon>Dikarya</taxon>
        <taxon>Basidiomycota</taxon>
        <taxon>Pucciniomycotina</taxon>
        <taxon>Pucciniomycetes</taxon>
        <taxon>Pucciniales</taxon>
        <taxon>Pucciniaceae</taxon>
        <taxon>Puccinia</taxon>
    </lineage>
</organism>
<dbReference type="Proteomes" id="UP000235388">
    <property type="component" value="Unassembled WGS sequence"/>
</dbReference>
<feature type="region of interest" description="Disordered" evidence="1">
    <location>
        <begin position="24"/>
        <end position="92"/>
    </location>
</feature>
<evidence type="ECO:0000313" key="3">
    <source>
        <dbReference type="EMBL" id="PLW05198.1"/>
    </source>
</evidence>
<evidence type="ECO:0000313" key="7">
    <source>
        <dbReference type="Proteomes" id="UP000235388"/>
    </source>
</evidence>
<keyword evidence="7" id="KW-1185">Reference proteome</keyword>
<dbReference type="AlphaFoldDB" id="A0A2N5VIM5"/>
<dbReference type="EMBL" id="PGCI01001380">
    <property type="protein sequence ID" value="PLW05198.1"/>
    <property type="molecule type" value="Genomic_DNA"/>
</dbReference>
<dbReference type="STRING" id="200324.A0A2N5VIM5"/>
<evidence type="ECO:0000313" key="6">
    <source>
        <dbReference type="EMBL" id="PLW49756.1"/>
    </source>
</evidence>
<dbReference type="EMBL" id="PGCJ01000782">
    <property type="protein sequence ID" value="PLW21543.1"/>
    <property type="molecule type" value="Genomic_DNA"/>
</dbReference>
<proteinExistence type="predicted"/>
<dbReference type="Proteomes" id="UP000235392">
    <property type="component" value="Unassembled WGS sequence"/>
</dbReference>
<feature type="compositionally biased region" description="Pro residues" evidence="1">
    <location>
        <begin position="79"/>
        <end position="90"/>
    </location>
</feature>
<feature type="signal peptide" evidence="2">
    <location>
        <begin position="1"/>
        <end position="20"/>
    </location>
</feature>
<comment type="caution">
    <text evidence="6">The sequence shown here is derived from an EMBL/GenBank/DDBJ whole genome shotgun (WGS) entry which is preliminary data.</text>
</comment>
<feature type="chain" id="PRO_5015084037" evidence="2">
    <location>
        <begin position="21"/>
        <end position="242"/>
    </location>
</feature>
<feature type="compositionally biased region" description="Low complexity" evidence="1">
    <location>
        <begin position="29"/>
        <end position="53"/>
    </location>
</feature>
<keyword evidence="2" id="KW-0732">Signal</keyword>